<dbReference type="GO" id="GO:0005524">
    <property type="term" value="F:ATP binding"/>
    <property type="evidence" value="ECO:0007669"/>
    <property type="project" value="UniProtKB-UniRule"/>
</dbReference>
<dbReference type="PANTHER" id="PTHR43671:SF13">
    <property type="entry name" value="SERINE_THREONINE-PROTEIN KINASE NEK2"/>
    <property type="match status" value="1"/>
</dbReference>
<comment type="similarity">
    <text evidence="1">Belongs to the protein kinase superfamily. NEK Ser/Thr protein kinase family. NIMA subfamily.</text>
</comment>
<dbReference type="Proteomes" id="UP000664277">
    <property type="component" value="Unassembled WGS sequence"/>
</dbReference>
<reference evidence="11" key="1">
    <citation type="submission" date="2021-02" db="EMBL/GenBank/DDBJ databases">
        <title>Genome-Resolved Metagenomics of a Microbial Community Performing Photosynthetic Biological Nutrient Removal.</title>
        <authorList>
            <person name="Mcdaniel E.A."/>
        </authorList>
    </citation>
    <scope>NUCLEOTIDE SEQUENCE</scope>
    <source>
        <strain evidence="11">UWPOB_OBS1</strain>
    </source>
</reference>
<evidence type="ECO:0000313" key="11">
    <source>
        <dbReference type="EMBL" id="MBN8659315.1"/>
    </source>
</evidence>
<dbReference type="SMART" id="SM00220">
    <property type="entry name" value="S_TKc"/>
    <property type="match status" value="1"/>
</dbReference>
<dbReference type="Gene3D" id="3.30.200.20">
    <property type="entry name" value="Phosphorylase Kinase, domain 1"/>
    <property type="match status" value="1"/>
</dbReference>
<keyword evidence="9" id="KW-0812">Transmembrane</keyword>
<dbReference type="AlphaFoldDB" id="A0A8J7TKZ5"/>
<dbReference type="CDD" id="cd14014">
    <property type="entry name" value="STKc_PknB_like"/>
    <property type="match status" value="1"/>
</dbReference>
<feature type="binding site" evidence="7">
    <location>
        <position position="63"/>
    </location>
    <ligand>
        <name>ATP</name>
        <dbReference type="ChEBI" id="CHEBI:30616"/>
    </ligand>
</feature>
<dbReference type="InterPro" id="IPR008271">
    <property type="entry name" value="Ser/Thr_kinase_AS"/>
</dbReference>
<proteinExistence type="inferred from homology"/>
<dbReference type="InterPro" id="IPR050660">
    <property type="entry name" value="NEK_Ser/Thr_kinase"/>
</dbReference>
<evidence type="ECO:0000259" key="10">
    <source>
        <dbReference type="PROSITE" id="PS50011"/>
    </source>
</evidence>
<sequence length="666" mass="74858">MFVPADQAETQPGANLPSFPANPLNPPPQLGEQYEILEFVGAGGMGTVWKVHDKELNQNFAIKVLKPEFLADESTLKRFDKEAKLATELTHANIAAIFGPGEDKNGQPYLIMRFAEGESLANILKREGKLTPERAEDIFRQVADALTHSHMKGVVHRDIKPSNIIIGQTDSGADIVQLVDFGIARSIHEEVTKTQALTSANDVFGSPRYMSPEQFLGKEVGPGSDFYSLGCVFFEMLTGTPPFTEENPVKLVLQHLNEEPNYSKVPKQYRYLVSGLLQKEADLRESFYRNLDKYKTLKGTATLEERHRQLIKIATFWQFSSYMLVAFSLQMLTHSLYFTPPSWLAICLLVVFAIEGTYPLANLLFKNASSKPAASRFLYIHSLASISLIAWLSAAALLGRTLIYDWLQLVLLAFCGFMAFLALNDRCYEWYSSELASLVPSAYLNSLGFFPRIIISSILVIGILCLSLFGLTCAEQNRLPKNIQSANLLGLDRLNANAYLQDLANSPLDDRHIEERLGFVLHNEWKTYSVATYRKICRQILESPYKLETSLKAKVYFKLADTYEFTNPEASNGWKSSIDAGLALMKEFGEQNTEPYITSNNSSHHAAILLAAADLCAERRDAARALKALEMIHRKSLLRLSLERQWHLNDLYRRVGKLDSPPPREP</sequence>
<feature type="transmembrane region" description="Helical" evidence="9">
    <location>
        <begin position="403"/>
        <end position="423"/>
    </location>
</feature>
<dbReference type="InterPro" id="IPR017441">
    <property type="entry name" value="Protein_kinase_ATP_BS"/>
</dbReference>
<keyword evidence="9" id="KW-0472">Membrane</keyword>
<dbReference type="GO" id="GO:0004674">
    <property type="term" value="F:protein serine/threonine kinase activity"/>
    <property type="evidence" value="ECO:0007669"/>
    <property type="project" value="UniProtKB-KW"/>
</dbReference>
<organism evidence="11 12">
    <name type="scientific">Candidatus Obscuribacter phosphatis</name>
    <dbReference type="NCBI Taxonomy" id="1906157"/>
    <lineage>
        <taxon>Bacteria</taxon>
        <taxon>Bacillati</taxon>
        <taxon>Candidatus Melainabacteria</taxon>
        <taxon>Candidatus Obscuribacterales</taxon>
        <taxon>Candidatus Obscuribacteraceae</taxon>
        <taxon>Candidatus Obscuribacter</taxon>
    </lineage>
</organism>
<evidence type="ECO:0000256" key="6">
    <source>
        <dbReference type="ARBA" id="ARBA00022840"/>
    </source>
</evidence>
<evidence type="ECO:0000256" key="5">
    <source>
        <dbReference type="ARBA" id="ARBA00022777"/>
    </source>
</evidence>
<keyword evidence="4 7" id="KW-0547">Nucleotide-binding</keyword>
<evidence type="ECO:0000256" key="1">
    <source>
        <dbReference type="ARBA" id="ARBA00010886"/>
    </source>
</evidence>
<dbReference type="EC" id="2.7.11.1" evidence="2"/>
<dbReference type="Gene3D" id="1.10.510.10">
    <property type="entry name" value="Transferase(Phosphotransferase) domain 1"/>
    <property type="match status" value="1"/>
</dbReference>
<evidence type="ECO:0000256" key="7">
    <source>
        <dbReference type="PROSITE-ProRule" id="PRU10141"/>
    </source>
</evidence>
<feature type="transmembrane region" description="Helical" evidence="9">
    <location>
        <begin position="343"/>
        <end position="365"/>
    </location>
</feature>
<evidence type="ECO:0000256" key="9">
    <source>
        <dbReference type="SAM" id="Phobius"/>
    </source>
</evidence>
<dbReference type="Pfam" id="PF00069">
    <property type="entry name" value="Pkinase"/>
    <property type="match status" value="1"/>
</dbReference>
<protein>
    <recommendedName>
        <fullName evidence="2">non-specific serine/threonine protein kinase</fullName>
        <ecNumber evidence="2">2.7.11.1</ecNumber>
    </recommendedName>
</protein>
<dbReference type="PROSITE" id="PS50011">
    <property type="entry name" value="PROTEIN_KINASE_DOM"/>
    <property type="match status" value="1"/>
</dbReference>
<feature type="transmembrane region" description="Helical" evidence="9">
    <location>
        <begin position="377"/>
        <end position="397"/>
    </location>
</feature>
<evidence type="ECO:0000256" key="3">
    <source>
        <dbReference type="ARBA" id="ARBA00022679"/>
    </source>
</evidence>
<evidence type="ECO:0000313" key="12">
    <source>
        <dbReference type="Proteomes" id="UP000664277"/>
    </source>
</evidence>
<keyword evidence="3" id="KW-0808">Transferase</keyword>
<feature type="domain" description="Protein kinase" evidence="10">
    <location>
        <begin position="34"/>
        <end position="297"/>
    </location>
</feature>
<keyword evidence="9" id="KW-1133">Transmembrane helix</keyword>
<evidence type="ECO:0000256" key="2">
    <source>
        <dbReference type="ARBA" id="ARBA00012513"/>
    </source>
</evidence>
<evidence type="ECO:0000256" key="8">
    <source>
        <dbReference type="SAM" id="MobiDB-lite"/>
    </source>
</evidence>
<feature type="transmembrane region" description="Helical" evidence="9">
    <location>
        <begin position="453"/>
        <end position="471"/>
    </location>
</feature>
<dbReference type="PANTHER" id="PTHR43671">
    <property type="entry name" value="SERINE/THREONINE-PROTEIN KINASE NEK"/>
    <property type="match status" value="1"/>
</dbReference>
<evidence type="ECO:0000256" key="4">
    <source>
        <dbReference type="ARBA" id="ARBA00022741"/>
    </source>
</evidence>
<dbReference type="PROSITE" id="PS00108">
    <property type="entry name" value="PROTEIN_KINASE_ST"/>
    <property type="match status" value="1"/>
</dbReference>
<name>A0A8J7TKZ5_9BACT</name>
<keyword evidence="11" id="KW-0723">Serine/threonine-protein kinase</keyword>
<dbReference type="InterPro" id="IPR011009">
    <property type="entry name" value="Kinase-like_dom_sf"/>
</dbReference>
<dbReference type="InterPro" id="IPR000719">
    <property type="entry name" value="Prot_kinase_dom"/>
</dbReference>
<dbReference type="PROSITE" id="PS00107">
    <property type="entry name" value="PROTEIN_KINASE_ATP"/>
    <property type="match status" value="1"/>
</dbReference>
<dbReference type="SUPFAM" id="SSF56112">
    <property type="entry name" value="Protein kinase-like (PK-like)"/>
    <property type="match status" value="1"/>
</dbReference>
<feature type="transmembrane region" description="Helical" evidence="9">
    <location>
        <begin position="316"/>
        <end position="337"/>
    </location>
</feature>
<keyword evidence="5 11" id="KW-0418">Kinase</keyword>
<gene>
    <name evidence="11" type="ORF">J0M35_03055</name>
</gene>
<accession>A0A8J7TKZ5</accession>
<keyword evidence="6 7" id="KW-0067">ATP-binding</keyword>
<dbReference type="EMBL" id="JAFLCK010000003">
    <property type="protein sequence ID" value="MBN8659315.1"/>
    <property type="molecule type" value="Genomic_DNA"/>
</dbReference>
<comment type="caution">
    <text evidence="11">The sequence shown here is derived from an EMBL/GenBank/DDBJ whole genome shotgun (WGS) entry which is preliminary data.</text>
</comment>
<feature type="region of interest" description="Disordered" evidence="8">
    <location>
        <begin position="1"/>
        <end position="27"/>
    </location>
</feature>